<comment type="caution">
    <text evidence="4">The sequence shown here is derived from an EMBL/GenBank/DDBJ whole genome shotgun (WGS) entry which is preliminary data.</text>
</comment>
<accession>A0AAW2YSN1</accession>
<evidence type="ECO:0000259" key="3">
    <source>
        <dbReference type="PROSITE" id="PS50089"/>
    </source>
</evidence>
<keyword evidence="2" id="KW-0175">Coiled coil</keyword>
<gene>
    <name evidence="4" type="ORF">AKO1_007244</name>
</gene>
<evidence type="ECO:0000256" key="2">
    <source>
        <dbReference type="SAM" id="Coils"/>
    </source>
</evidence>
<keyword evidence="5" id="KW-1185">Reference proteome</keyword>
<feature type="coiled-coil region" evidence="2">
    <location>
        <begin position="5"/>
        <end position="39"/>
    </location>
</feature>
<keyword evidence="1" id="KW-0479">Metal-binding</keyword>
<dbReference type="GO" id="GO:0008270">
    <property type="term" value="F:zinc ion binding"/>
    <property type="evidence" value="ECO:0007669"/>
    <property type="project" value="UniProtKB-KW"/>
</dbReference>
<dbReference type="AlphaFoldDB" id="A0AAW2YSN1"/>
<evidence type="ECO:0000313" key="4">
    <source>
        <dbReference type="EMBL" id="KAL0480147.1"/>
    </source>
</evidence>
<protein>
    <submittedName>
        <fullName evidence="4">Baculoviral IAP repeat-containing protein</fullName>
    </submittedName>
</protein>
<dbReference type="InterPro" id="IPR001841">
    <property type="entry name" value="Znf_RING"/>
</dbReference>
<dbReference type="Gene3D" id="3.30.40.10">
    <property type="entry name" value="Zinc/RING finger domain, C3HC4 (zinc finger)"/>
    <property type="match status" value="1"/>
</dbReference>
<dbReference type="SUPFAM" id="SSF57850">
    <property type="entry name" value="RING/U-box"/>
    <property type="match status" value="1"/>
</dbReference>
<feature type="domain" description="RING-type" evidence="3">
    <location>
        <begin position="284"/>
        <end position="320"/>
    </location>
</feature>
<dbReference type="PROSITE" id="PS50089">
    <property type="entry name" value="ZF_RING_2"/>
    <property type="match status" value="1"/>
</dbReference>
<reference evidence="4 5" key="1">
    <citation type="submission" date="2024-03" db="EMBL/GenBank/DDBJ databases">
        <title>The Acrasis kona genome and developmental transcriptomes reveal deep origins of eukaryotic multicellular pathways.</title>
        <authorList>
            <person name="Sheikh S."/>
            <person name="Fu C.-J."/>
            <person name="Brown M.W."/>
            <person name="Baldauf S.L."/>
        </authorList>
    </citation>
    <scope>NUCLEOTIDE SEQUENCE [LARGE SCALE GENOMIC DNA]</scope>
    <source>
        <strain evidence="4 5">ATCC MYA-3509</strain>
    </source>
</reference>
<feature type="coiled-coil region" evidence="2">
    <location>
        <begin position="158"/>
        <end position="230"/>
    </location>
</feature>
<keyword evidence="1" id="KW-0863">Zinc-finger</keyword>
<evidence type="ECO:0000313" key="5">
    <source>
        <dbReference type="Proteomes" id="UP001431209"/>
    </source>
</evidence>
<dbReference type="Proteomes" id="UP001431209">
    <property type="component" value="Unassembled WGS sequence"/>
</dbReference>
<dbReference type="EMBL" id="JAOPGA020000631">
    <property type="protein sequence ID" value="KAL0480147.1"/>
    <property type="molecule type" value="Genomic_DNA"/>
</dbReference>
<dbReference type="Pfam" id="PF13920">
    <property type="entry name" value="zf-C3HC4_3"/>
    <property type="match status" value="1"/>
</dbReference>
<dbReference type="InterPro" id="IPR047126">
    <property type="entry name" value="RNF141-like"/>
</dbReference>
<keyword evidence="1" id="KW-0862">Zinc</keyword>
<name>A0AAW2YSN1_9EUKA</name>
<organism evidence="4 5">
    <name type="scientific">Acrasis kona</name>
    <dbReference type="NCBI Taxonomy" id="1008807"/>
    <lineage>
        <taxon>Eukaryota</taxon>
        <taxon>Discoba</taxon>
        <taxon>Heterolobosea</taxon>
        <taxon>Tetramitia</taxon>
        <taxon>Eutetramitia</taxon>
        <taxon>Acrasidae</taxon>
        <taxon>Acrasis</taxon>
    </lineage>
</organism>
<dbReference type="PANTHER" id="PTHR12109">
    <property type="entry name" value="RING FINGER PROTEIN 141-RELATED"/>
    <property type="match status" value="1"/>
</dbReference>
<evidence type="ECO:0000256" key="1">
    <source>
        <dbReference type="PROSITE-ProRule" id="PRU00175"/>
    </source>
</evidence>
<proteinExistence type="predicted"/>
<sequence>MQSERGNSSRELQHLRAANAKLQRENELLKNNFKSLSLVEGIIDDHLEQYKERLKSMSYTMDLLSCVVGEGEKVRSLEILVNDVVIGASLVDNSQVSFLISERNHARNKFKRSVDEYYSRISSKKDHSSDNFDWNELYKKVTSCCEAHEELELCNAKHEQVAQEYKAMNDRIETIESTKLRYEGLISEAEKIVRRKERDLRRAGIDLEDAEDSNRDVAKYQKELKTCRGEVMNAKYAVSRIKKEMVEACVLDFPELSLMDQSDLSIKNTSCVRDFIKEEEMNTCSICMERERSHACVPCGHVVLCYECLDCVQNSCPICRASVDKFVEIFFSYIMMFYCRILHTYIIIV</sequence>
<dbReference type="InterPro" id="IPR013083">
    <property type="entry name" value="Znf_RING/FYVE/PHD"/>
</dbReference>